<evidence type="ECO:0000313" key="2">
    <source>
        <dbReference type="EMBL" id="NDV92825.1"/>
    </source>
</evidence>
<dbReference type="Proteomes" id="UP000470213">
    <property type="component" value="Unassembled WGS sequence"/>
</dbReference>
<dbReference type="AlphaFoldDB" id="A0A7X5LNV2"/>
<feature type="signal peptide" evidence="1">
    <location>
        <begin position="1"/>
        <end position="31"/>
    </location>
</feature>
<name>A0A7X5LNV2_9ALTE</name>
<keyword evidence="3" id="KW-1185">Reference proteome</keyword>
<dbReference type="RefSeq" id="WP_163087905.1">
    <property type="nucleotide sequence ID" value="NZ_JAAAWN010000029.1"/>
</dbReference>
<keyword evidence="1" id="KW-0732">Signal</keyword>
<dbReference type="EMBL" id="JAAAWN010000029">
    <property type="protein sequence ID" value="NDV92825.1"/>
    <property type="molecule type" value="Genomic_DNA"/>
</dbReference>
<accession>A0A7X5LNV2</accession>
<dbReference type="Pfam" id="PF18950">
    <property type="entry name" value="DUF5694"/>
    <property type="match status" value="1"/>
</dbReference>
<evidence type="ECO:0000313" key="3">
    <source>
        <dbReference type="Proteomes" id="UP000470213"/>
    </source>
</evidence>
<proteinExistence type="predicted"/>
<gene>
    <name evidence="2" type="ORF">GTH32_16770</name>
</gene>
<feature type="chain" id="PRO_5030927581" description="TraB/GumN family protein" evidence="1">
    <location>
        <begin position="32"/>
        <end position="288"/>
    </location>
</feature>
<sequence length="288" mass="33229">MPLKFSKYIGTMIYKLSALISTFLFSSFVSAQTIDVLTVGTFHFNFPNLDVVKIEKGEQIDVTEDKYQQQLDAIVTQLSNFNPTHVVVEHAYAKREGLQESYQQYKRGTFSLPRSEVYQLGFRLANTNDLNQIYAVDAWGSNYENVELAIKDEEKTRSFAEFYKNNPDTHLRYTPTNPLYKSEGIAAELLALNDPQRIQDSLGNYLIGHFKYEFKEGDYFGVDFETGRWFNRNLRIFRNIQRIGAKPGDRVVVIYGAGHMNLLNTFFDASPEYHRVELSDYLLDAPES</sequence>
<evidence type="ECO:0008006" key="4">
    <source>
        <dbReference type="Google" id="ProtNLM"/>
    </source>
</evidence>
<comment type="caution">
    <text evidence="2">The sequence shown here is derived from an EMBL/GenBank/DDBJ whole genome shotgun (WGS) entry which is preliminary data.</text>
</comment>
<reference evidence="2 3" key="1">
    <citation type="submission" date="2020-01" db="EMBL/GenBank/DDBJ databases">
        <authorList>
            <person name="Chen J."/>
            <person name="Zhu S."/>
            <person name="Yang J."/>
        </authorList>
    </citation>
    <scope>NUCLEOTIDE SEQUENCE [LARGE SCALE GENOMIC DNA]</scope>
    <source>
        <strain evidence="2 3">345S023</strain>
    </source>
</reference>
<organism evidence="2 3">
    <name type="scientific">Alteromonas profundi</name>
    <dbReference type="NCBI Taxonomy" id="2696062"/>
    <lineage>
        <taxon>Bacteria</taxon>
        <taxon>Pseudomonadati</taxon>
        <taxon>Pseudomonadota</taxon>
        <taxon>Gammaproteobacteria</taxon>
        <taxon>Alteromonadales</taxon>
        <taxon>Alteromonadaceae</taxon>
        <taxon>Alteromonas/Salinimonas group</taxon>
        <taxon>Alteromonas</taxon>
    </lineage>
</organism>
<protein>
    <recommendedName>
        <fullName evidence="4">TraB/GumN family protein</fullName>
    </recommendedName>
</protein>
<evidence type="ECO:0000256" key="1">
    <source>
        <dbReference type="SAM" id="SignalP"/>
    </source>
</evidence>
<dbReference type="InterPro" id="IPR043749">
    <property type="entry name" value="DUF5694"/>
</dbReference>